<proteinExistence type="predicted"/>
<dbReference type="KEGG" id="ptn:PTRA_a0791"/>
<gene>
    <name evidence="1" type="ORF">PTRA_a0791</name>
</gene>
<dbReference type="AlphaFoldDB" id="A0A0U2WAJ5"/>
<name>A0A0U2WAJ5_9GAMM</name>
<sequence>MWLVCSSFSHSYPIIDCFIICVLAHKARALYVVTAFNLEQA</sequence>
<evidence type="ECO:0000313" key="1">
    <source>
        <dbReference type="EMBL" id="ALS32103.1"/>
    </source>
</evidence>
<organism evidence="1">
    <name type="scientific">Pseudoalteromonas translucida KMM 520</name>
    <dbReference type="NCBI Taxonomy" id="1315283"/>
    <lineage>
        <taxon>Bacteria</taxon>
        <taxon>Pseudomonadati</taxon>
        <taxon>Pseudomonadota</taxon>
        <taxon>Gammaproteobacteria</taxon>
        <taxon>Alteromonadales</taxon>
        <taxon>Pseudoalteromonadaceae</taxon>
        <taxon>Pseudoalteromonas</taxon>
    </lineage>
</organism>
<evidence type="ECO:0000313" key="2">
    <source>
        <dbReference type="Proteomes" id="UP000065261"/>
    </source>
</evidence>
<dbReference type="EMBL" id="CP011034">
    <property type="protein sequence ID" value="ALS32103.1"/>
    <property type="molecule type" value="Genomic_DNA"/>
</dbReference>
<reference evidence="1 2" key="1">
    <citation type="submission" date="2015-03" db="EMBL/GenBank/DDBJ databases">
        <authorList>
            <person name="Murphy D."/>
        </authorList>
    </citation>
    <scope>NUCLEOTIDE SEQUENCE [LARGE SCALE GENOMIC DNA]</scope>
    <source>
        <strain evidence="1 2">KMM 520</strain>
    </source>
</reference>
<protein>
    <submittedName>
        <fullName evidence="1">Uncharacterized protein</fullName>
    </submittedName>
</protein>
<accession>A0A0U2WAJ5</accession>
<dbReference type="Proteomes" id="UP000065261">
    <property type="component" value="Chromosome I"/>
</dbReference>